<sequence length="582" mass="62974">MISRNIHDTVLDVTAFSIFSNGTELPDSFAVESLAVSKSTNKIASARLVLQDGSVAAEDFPSSNKDEFLPGSEIEIKLGYRDSLETIFKGLVIKHGIRTRESEPSQLIIELKDVAVKMTIGRKNRYFQEVTDSDIIEEILGEYEVEPDVESMTVTHAEMVQYYCTDWDFVVTRAEANGKLVFVDDGAITIKAPDLSTSPVLDLVYGQNIKEFDGSMDARDQYNSISGTSWDYAQQQVITSEGTDPMLTDIGNVSGSDLAGVIGLDALPQQHGGRVSTEELQSLSDARFTRSRLAKVRGRLRILGYAEVKPGDVVQLGGLGDRFNGVAFVSSVGHHYGLGTSWYTDLEIGLSQEWLIEKYDNVMARPSASLLPAIQGLHIGVVTAIHDDPDGEDRIQVKLPIIDPENEGIWARIASLDAGENRGAFFRPEVDDEVVVGFINDDPRDAVVLGMLHSSAKPAPITATEENSEKGFITKSELKILFNDETKIITIITPNENKVELSDDGGSITLSDENGNSVLMDSSGITIESAGDVNIKASGDINVEGTNVNNKASANVVCEGSSGAEFKSSGTAKIEGALVQIN</sequence>
<organism evidence="2 3">
    <name type="scientific">Fulvivirga imtechensis AK7</name>
    <dbReference type="NCBI Taxonomy" id="1237149"/>
    <lineage>
        <taxon>Bacteria</taxon>
        <taxon>Pseudomonadati</taxon>
        <taxon>Bacteroidota</taxon>
        <taxon>Cytophagia</taxon>
        <taxon>Cytophagales</taxon>
        <taxon>Fulvivirgaceae</taxon>
        <taxon>Fulvivirga</taxon>
    </lineage>
</organism>
<dbReference type="Pfam" id="PF04717">
    <property type="entry name" value="Phage_base_V"/>
    <property type="match status" value="1"/>
</dbReference>
<dbReference type="Pfam" id="PF05954">
    <property type="entry name" value="Phage_GPD"/>
    <property type="match status" value="1"/>
</dbReference>
<proteinExistence type="predicted"/>
<accession>L8JXZ2</accession>
<name>L8JXZ2_9BACT</name>
<dbReference type="NCBIfam" id="TIGR01646">
    <property type="entry name" value="vgr_GE"/>
    <property type="match status" value="1"/>
</dbReference>
<dbReference type="eggNOG" id="COG3501">
    <property type="taxonomic scope" value="Bacteria"/>
</dbReference>
<dbReference type="SUPFAM" id="SSF69279">
    <property type="entry name" value="Phage tail proteins"/>
    <property type="match status" value="1"/>
</dbReference>
<protein>
    <submittedName>
        <fullName evidence="2">VgrG protein</fullName>
    </submittedName>
</protein>
<dbReference type="PATRIC" id="fig|1237149.3.peg.1778"/>
<dbReference type="AlphaFoldDB" id="L8JXZ2"/>
<feature type="domain" description="Gp5/Type VI secretion system Vgr protein OB-fold" evidence="1">
    <location>
        <begin position="379"/>
        <end position="453"/>
    </location>
</feature>
<reference evidence="2 3" key="1">
    <citation type="submission" date="2012-12" db="EMBL/GenBank/DDBJ databases">
        <title>Genome assembly of Fulvivirga imtechensis AK7.</title>
        <authorList>
            <person name="Nupur N."/>
            <person name="Khatri I."/>
            <person name="Kumar R."/>
            <person name="Subramanian S."/>
            <person name="Pinnaka A."/>
        </authorList>
    </citation>
    <scope>NUCLEOTIDE SEQUENCE [LARGE SCALE GENOMIC DNA]</scope>
    <source>
        <strain evidence="2 3">AK7</strain>
    </source>
</reference>
<dbReference type="InterPro" id="IPR006533">
    <property type="entry name" value="T6SS_Vgr_RhsGE"/>
</dbReference>
<dbReference type="OrthoDB" id="1907165at2"/>
<dbReference type="Gene3D" id="2.40.50.230">
    <property type="entry name" value="Gp5 N-terminal domain"/>
    <property type="match status" value="1"/>
</dbReference>
<dbReference type="EMBL" id="AMZN01000027">
    <property type="protein sequence ID" value="ELR72082.1"/>
    <property type="molecule type" value="Genomic_DNA"/>
</dbReference>
<dbReference type="Proteomes" id="UP000011135">
    <property type="component" value="Unassembled WGS sequence"/>
</dbReference>
<dbReference type="InterPro" id="IPR037026">
    <property type="entry name" value="Vgr_OB-fold_dom_sf"/>
</dbReference>
<dbReference type="Gene3D" id="3.55.50.10">
    <property type="entry name" value="Baseplate protein-like domains"/>
    <property type="match status" value="1"/>
</dbReference>
<dbReference type="RefSeq" id="WP_009579266.1">
    <property type="nucleotide sequence ID" value="NZ_AMZN01000027.1"/>
</dbReference>
<gene>
    <name evidence="2" type="ORF">C900_01824</name>
</gene>
<dbReference type="InterPro" id="IPR006531">
    <property type="entry name" value="Gp5/Vgr_OB"/>
</dbReference>
<evidence type="ECO:0000313" key="3">
    <source>
        <dbReference type="Proteomes" id="UP000011135"/>
    </source>
</evidence>
<comment type="caution">
    <text evidence="2">The sequence shown here is derived from an EMBL/GenBank/DDBJ whole genome shotgun (WGS) entry which is preliminary data.</text>
</comment>
<dbReference type="STRING" id="1237149.C900_01824"/>
<evidence type="ECO:0000259" key="1">
    <source>
        <dbReference type="Pfam" id="PF04717"/>
    </source>
</evidence>
<keyword evidence="3" id="KW-1185">Reference proteome</keyword>
<evidence type="ECO:0000313" key="2">
    <source>
        <dbReference type="EMBL" id="ELR72082.1"/>
    </source>
</evidence>
<dbReference type="SUPFAM" id="SSF69255">
    <property type="entry name" value="gp5 N-terminal domain-like"/>
    <property type="match status" value="1"/>
</dbReference>